<evidence type="ECO:0000313" key="3">
    <source>
        <dbReference type="Proteomes" id="UP001163387"/>
    </source>
</evidence>
<feature type="compositionally biased region" description="Polar residues" evidence="1">
    <location>
        <begin position="1"/>
        <end position="23"/>
    </location>
</feature>
<evidence type="ECO:0000313" key="2">
    <source>
        <dbReference type="EMBL" id="BDT04033.1"/>
    </source>
</evidence>
<evidence type="ECO:0000256" key="1">
    <source>
        <dbReference type="SAM" id="MobiDB-lite"/>
    </source>
</evidence>
<feature type="region of interest" description="Disordered" evidence="1">
    <location>
        <begin position="1"/>
        <end position="28"/>
    </location>
</feature>
<dbReference type="Proteomes" id="UP001163387">
    <property type="component" value="Chromosome"/>
</dbReference>
<keyword evidence="3" id="KW-1185">Reference proteome</keyword>
<accession>A0ABM8BVY6</accession>
<protein>
    <submittedName>
        <fullName evidence="2">Uncharacterized protein</fullName>
    </submittedName>
</protein>
<name>A0ABM8BVY6_9MOLU</name>
<proteinExistence type="predicted"/>
<dbReference type="RefSeq" id="WP_281747977.1">
    <property type="nucleotide sequence ID" value="NZ_AP026933.1"/>
</dbReference>
<organism evidence="2 3">
    <name type="scientific">Spiroplasma ixodetis</name>
    <dbReference type="NCBI Taxonomy" id="2141"/>
    <lineage>
        <taxon>Bacteria</taxon>
        <taxon>Bacillati</taxon>
        <taxon>Mycoplasmatota</taxon>
        <taxon>Mollicutes</taxon>
        <taxon>Entomoplasmatales</taxon>
        <taxon>Spiroplasmataceae</taxon>
        <taxon>Spiroplasma</taxon>
    </lineage>
</organism>
<reference evidence="2 3" key="1">
    <citation type="journal article" date="2022" name="Front. Microbiol.">
        <title>Male-killing mechanisms vary between Spiroplasma species.</title>
        <authorList>
            <person name="Arai H."/>
            <person name="Inoue M."/>
            <person name="Kageyama D."/>
        </authorList>
    </citation>
    <scope>NUCLEOTIDE SEQUENCE [LARGE SCALE GENOMIC DNA]</scope>
    <source>
        <strain evidence="3">sHm</strain>
    </source>
</reference>
<gene>
    <name evidence="2" type="ORF">SHM_16790</name>
</gene>
<dbReference type="EMBL" id="AP026933">
    <property type="protein sequence ID" value="BDT04033.1"/>
    <property type="molecule type" value="Genomic_DNA"/>
</dbReference>
<sequence length="60" mass="6788">MAYNKQSDLSHINGGLPSTSSNNSKDEERLKKEIYGQLFRSEILGSIPMLSIIFKFVLKL</sequence>